<dbReference type="InterPro" id="IPR009363">
    <property type="entry name" value="Phage_Mu_Gp16"/>
</dbReference>
<dbReference type="EMBL" id="JACFXV010000056">
    <property type="protein sequence ID" value="MBA5778126.1"/>
    <property type="molecule type" value="Genomic_DNA"/>
</dbReference>
<organism evidence="4 5">
    <name type="scientific">Stappia albiluteola</name>
    <dbReference type="NCBI Taxonomy" id="2758565"/>
    <lineage>
        <taxon>Bacteria</taxon>
        <taxon>Pseudomonadati</taxon>
        <taxon>Pseudomonadota</taxon>
        <taxon>Alphaproteobacteria</taxon>
        <taxon>Hyphomicrobiales</taxon>
        <taxon>Stappiaceae</taxon>
        <taxon>Stappia</taxon>
    </lineage>
</organism>
<proteinExistence type="predicted"/>
<dbReference type="Proteomes" id="UP000541109">
    <property type="component" value="Unassembled WGS sequence"/>
</dbReference>
<reference evidence="4 5" key="1">
    <citation type="submission" date="2020-07" db="EMBL/GenBank/DDBJ databases">
        <title>Stappia sp., F7233, whole genome shotgun sequencing project.</title>
        <authorList>
            <person name="Jiang S."/>
            <person name="Liu Z.W."/>
            <person name="Du Z.J."/>
        </authorList>
    </citation>
    <scope>NUCLEOTIDE SEQUENCE [LARGE SCALE GENOMIC DNA]</scope>
    <source>
        <strain evidence="4 5">F7233</strain>
    </source>
</reference>
<comment type="caution">
    <text evidence="4">The sequence shown here is derived from an EMBL/GenBank/DDBJ whole genome shotgun (WGS) entry which is preliminary data.</text>
</comment>
<dbReference type="AlphaFoldDB" id="A0A839AGA0"/>
<evidence type="ECO:0000313" key="2">
    <source>
        <dbReference type="EMBL" id="MBA5777492.1"/>
    </source>
</evidence>
<evidence type="ECO:0000313" key="4">
    <source>
        <dbReference type="EMBL" id="MBA5778126.1"/>
    </source>
</evidence>
<name>A0A839AGA0_9HYPH</name>
<evidence type="ECO:0000313" key="1">
    <source>
        <dbReference type="EMBL" id="MBA5777454.1"/>
    </source>
</evidence>
<accession>A0A839AGA0</accession>
<dbReference type="EMBL" id="JACFXV010000051">
    <property type="protein sequence ID" value="MBA5777492.1"/>
    <property type="molecule type" value="Genomic_DNA"/>
</dbReference>
<sequence>MSAYAKIHVGLKQLGIDGDDARDLYERVTGIRSLRAMSPKQHDEVIQELGRLGFERSSSRRRTPLEGRFAKKLQALWISAWNLGLVRNRDDKALIAFVRRQTGIDHVRFLSNAQDARKAVEALKAWIAREADVTWPKFQDGRAEKLAVIEAQCRILGVPIGSEISAATDETLLAAMQSFGRCIRAAKGD</sequence>
<dbReference type="Pfam" id="PF06252">
    <property type="entry name" value="GemA"/>
    <property type="match status" value="1"/>
</dbReference>
<dbReference type="RefSeq" id="WP_182164878.1">
    <property type="nucleotide sequence ID" value="NZ_JACFXV010000050.1"/>
</dbReference>
<gene>
    <name evidence="1" type="ORF">H2509_09990</name>
    <name evidence="2" type="ORF">H2509_10180</name>
    <name evidence="3" type="ORF">H2509_13285</name>
    <name evidence="4" type="ORF">H2509_13430</name>
</gene>
<protein>
    <submittedName>
        <fullName evidence="4">Regulatory protein GemA</fullName>
    </submittedName>
</protein>
<dbReference type="EMBL" id="JACFXV010000055">
    <property type="protein sequence ID" value="MBA5778097.1"/>
    <property type="molecule type" value="Genomic_DNA"/>
</dbReference>
<evidence type="ECO:0000313" key="3">
    <source>
        <dbReference type="EMBL" id="MBA5778097.1"/>
    </source>
</evidence>
<dbReference type="EMBL" id="JACFXV010000050">
    <property type="protein sequence ID" value="MBA5777454.1"/>
    <property type="molecule type" value="Genomic_DNA"/>
</dbReference>
<evidence type="ECO:0000313" key="5">
    <source>
        <dbReference type="Proteomes" id="UP000541109"/>
    </source>
</evidence>
<keyword evidence="5" id="KW-1185">Reference proteome</keyword>